<gene>
    <name evidence="1" type="ORF">SSSM5_192</name>
</gene>
<reference evidence="1 2" key="1">
    <citation type="journal article" date="2010" name="Environ. Microbiol.">
        <title>Genomic analysis of oceanic cyanobacterial myoviruses compared with T4-like myoviruses from diverse hosts and environments.</title>
        <authorList>
            <person name="Sullivan M.B."/>
            <person name="Huang K.H."/>
            <person name="Ignacio-Espinoza J.C."/>
            <person name="Berlin A.M."/>
            <person name="Kelly L."/>
            <person name="Weigele P.R."/>
            <person name="DeFrancesco A.S."/>
            <person name="Kern S.E."/>
            <person name="Thompson L.R."/>
            <person name="Young S."/>
            <person name="Yandava C."/>
            <person name="Fu R."/>
            <person name="Krastins B."/>
            <person name="Chase M."/>
            <person name="Sarracino D."/>
            <person name="Osburne M.S."/>
            <person name="Henn M.R."/>
            <person name="Chisholm S.W."/>
        </authorList>
    </citation>
    <scope>NUCLEOTIDE SEQUENCE [LARGE SCALE GENOMIC DNA]</scope>
    <source>
        <strain evidence="1">8102-12</strain>
    </source>
</reference>
<dbReference type="RefSeq" id="YP_004324795.1">
    <property type="nucleotide sequence ID" value="NC_015289.1"/>
</dbReference>
<keyword evidence="2" id="KW-1185">Reference proteome</keyword>
<dbReference type="KEGG" id="vg:10329173"/>
<accession>E3SKN2</accession>
<sequence length="53" mass="6035">MFDFLLYSGIHCTDATDFISRLKAKDNMNEAVKVELIEVIQEATPDCPWDAND</sequence>
<proteinExistence type="predicted"/>
<evidence type="ECO:0000313" key="2">
    <source>
        <dbReference type="Proteomes" id="UP000006526"/>
    </source>
</evidence>
<evidence type="ECO:0000313" key="1">
    <source>
        <dbReference type="EMBL" id="ADO97878.1"/>
    </source>
</evidence>
<dbReference type="Proteomes" id="UP000006526">
    <property type="component" value="Segment"/>
</dbReference>
<dbReference type="OrthoDB" id="27915at10239"/>
<dbReference type="EMBL" id="GU071097">
    <property type="protein sequence ID" value="ADO97878.1"/>
    <property type="molecule type" value="Genomic_DNA"/>
</dbReference>
<name>E3SKN2_9CAUD</name>
<protein>
    <submittedName>
        <fullName evidence="1">Uncharacterized protein</fullName>
    </submittedName>
</protein>
<dbReference type="GeneID" id="10329173"/>
<organism evidence="1 2">
    <name type="scientific">Synechococcus phage S-SSM5</name>
    <dbReference type="NCBI Taxonomy" id="445685"/>
    <lineage>
        <taxon>Viruses</taxon>
        <taxon>Duplodnaviria</taxon>
        <taxon>Heunggongvirae</taxon>
        <taxon>Uroviricota</taxon>
        <taxon>Caudoviricetes</taxon>
        <taxon>Pantevenvirales</taxon>
        <taxon>Kyanoviridae</taxon>
        <taxon>Glaucusvirus</taxon>
        <taxon>Glaucusvirus ssm5</taxon>
    </lineage>
</organism>